<dbReference type="Gene3D" id="3.10.450.310">
    <property type="match status" value="1"/>
</dbReference>
<evidence type="ECO:0000313" key="3">
    <source>
        <dbReference type="EMBL" id="VDC21684.1"/>
    </source>
</evidence>
<dbReference type="OrthoDB" id="2382185at2"/>
<dbReference type="InterPro" id="IPR042274">
    <property type="entry name" value="YycH/YycI_2"/>
</dbReference>
<dbReference type="EMBL" id="UXAV01000020">
    <property type="protein sequence ID" value="VDC21684.1"/>
    <property type="molecule type" value="Genomic_DNA"/>
</dbReference>
<dbReference type="Proteomes" id="UP000270468">
    <property type="component" value="Unassembled WGS sequence"/>
</dbReference>
<dbReference type="Gene3D" id="3.30.310.160">
    <property type="entry name" value="YycH protein, domain 2"/>
    <property type="match status" value="1"/>
</dbReference>
<keyword evidence="4" id="KW-1185">Reference proteome</keyword>
<evidence type="ECO:0000313" key="4">
    <source>
        <dbReference type="Proteomes" id="UP000270468"/>
    </source>
</evidence>
<organism evidence="3 4">
    <name type="scientific">Filibacter tadaridae</name>
    <dbReference type="NCBI Taxonomy" id="2483811"/>
    <lineage>
        <taxon>Bacteria</taxon>
        <taxon>Bacillati</taxon>
        <taxon>Bacillota</taxon>
        <taxon>Bacilli</taxon>
        <taxon>Bacillales</taxon>
        <taxon>Caryophanaceae</taxon>
        <taxon>Filibacter</taxon>
    </lineage>
</organism>
<keyword evidence="1" id="KW-0812">Transmembrane</keyword>
<keyword evidence="1" id="KW-0472">Membrane</keyword>
<evidence type="ECO:0000256" key="1">
    <source>
        <dbReference type="SAM" id="Phobius"/>
    </source>
</evidence>
<dbReference type="CDD" id="cd15787">
    <property type="entry name" value="YycH_N"/>
    <property type="match status" value="1"/>
</dbReference>
<dbReference type="RefSeq" id="WP_124069119.1">
    <property type="nucleotide sequence ID" value="NZ_CBCRXF010000007.1"/>
</dbReference>
<dbReference type="AlphaFoldDB" id="A0A3P5X3A0"/>
<feature type="transmembrane region" description="Helical" evidence="1">
    <location>
        <begin position="12"/>
        <end position="31"/>
    </location>
</feature>
<feature type="domain" description="Regulatory protein YycH" evidence="2">
    <location>
        <begin position="7"/>
        <end position="425"/>
    </location>
</feature>
<name>A0A3P5X3A0_9BACL</name>
<accession>A0A3P5X3A0</accession>
<evidence type="ECO:0000259" key="2">
    <source>
        <dbReference type="Pfam" id="PF07435"/>
    </source>
</evidence>
<protein>
    <submittedName>
        <fullName evidence="3">Two-component system YycF/YycG regulatory protein YycH</fullName>
    </submittedName>
</protein>
<dbReference type="InterPro" id="IPR009996">
    <property type="entry name" value="YycH"/>
</dbReference>
<reference evidence="3 4" key="1">
    <citation type="submission" date="2018-11" db="EMBL/GenBank/DDBJ databases">
        <authorList>
            <person name="Criscuolo A."/>
        </authorList>
    </citation>
    <scope>NUCLEOTIDE SEQUENCE [LARGE SCALE GENOMIC DNA]</scope>
    <source>
        <strain evidence="3">ATB-66</strain>
    </source>
</reference>
<keyword evidence="1" id="KW-1133">Transmembrane helix</keyword>
<proteinExistence type="predicted"/>
<sequence>MGLKYIETVKSVVLVSLVLLSMTLTFFIWTYTPRYKTIEKQTVDISIAEKQEIKSIIKPYKVLFNFGEKMNGTTDSKEIDQVVNAMKNWRISDVELEDNNFNEKKVDQLQRKKNHYTLFFHGQVPLILYDNVLNIDDSTFMGASFDRLIVDWNPASMVMEIHFVNGKDGKRYSANAKVDDYQRFHRSVLTRGHDLGLYVDVNAGGSPFIAVPAKPIEIERDVYYPRDIGADKFRDALFTDPKSVRKSQISLNKEQFQDDHALMNINTVSKELSYVYPVAESPLEAAPSELLKKTIDFVNEHAGWTDQFRYMDMNPQTRSVTFQLFSNGLPVFSDTITSIEQVWGENQVFKYIRPLYTLGSPSSSGTEEAILPSGIEVAEKLRESKETNFSAVREIAPGYFMEHDSQELFFIMEPAWFYLVNNEWKRFSPEGPGGELIGLE</sequence>
<dbReference type="Pfam" id="PF07435">
    <property type="entry name" value="YycH"/>
    <property type="match status" value="1"/>
</dbReference>
<gene>
    <name evidence="3" type="primary">yycH</name>
    <name evidence="3" type="ORF">FILTAD_00688</name>
</gene>